<dbReference type="InterPro" id="IPR039498">
    <property type="entry name" value="NTP_transf_5"/>
</dbReference>
<proteinExistence type="predicted"/>
<dbReference type="Pfam" id="PF14907">
    <property type="entry name" value="NTP_transf_5"/>
    <property type="match status" value="1"/>
</dbReference>
<evidence type="ECO:0000313" key="1">
    <source>
        <dbReference type="EMBL" id="MDA4846203.1"/>
    </source>
</evidence>
<dbReference type="RefSeq" id="WP_271089933.1">
    <property type="nucleotide sequence ID" value="NZ_JAPJZH010000007.1"/>
</dbReference>
<dbReference type="Proteomes" id="UP001148313">
    <property type="component" value="Unassembled WGS sequence"/>
</dbReference>
<sequence>MSASNEHQSQNGDLGQVLCDLADPQAEGPFADACLALPPKQLFDAILHHGIEPIALRKLTGILPQEPPYPTLIDAVRERQLLANAHALVLEAHALQLTTAIDAQGLNAVIVKGQVFAKALYDRASDRPFTDVDVLAHPASVPAVGAILKDAGFLLYQKQMFDNSARNMEQKWVREDNQNILIELHGNLVHYASLRWRVSFGHDEYWTASGDGDFPNVAYFMTAVIHASAGHKFHRLQLLADVMQAARKLTEEDIRHLNTVLDMLRARLEVLVCLDLVCALFGDEASRHVRDSLSPGREYGFARGLVTRDAVIDTWNDAGHRSRMRRHAFRWVQRVAPR</sequence>
<organism evidence="1 2">
    <name type="scientific">Hoeflea poritis</name>
    <dbReference type="NCBI Taxonomy" id="2993659"/>
    <lineage>
        <taxon>Bacteria</taxon>
        <taxon>Pseudomonadati</taxon>
        <taxon>Pseudomonadota</taxon>
        <taxon>Alphaproteobacteria</taxon>
        <taxon>Hyphomicrobiales</taxon>
        <taxon>Rhizobiaceae</taxon>
        <taxon>Hoeflea</taxon>
    </lineage>
</organism>
<accession>A0ABT4VQA6</accession>
<comment type="caution">
    <text evidence="1">The sequence shown here is derived from an EMBL/GenBank/DDBJ whole genome shotgun (WGS) entry which is preliminary data.</text>
</comment>
<gene>
    <name evidence="1" type="ORF">OOZ53_12630</name>
</gene>
<keyword evidence="2" id="KW-1185">Reference proteome</keyword>
<dbReference type="EMBL" id="JAPJZH010000007">
    <property type="protein sequence ID" value="MDA4846203.1"/>
    <property type="molecule type" value="Genomic_DNA"/>
</dbReference>
<protein>
    <submittedName>
        <fullName evidence="1">Nucleotidyltransferase family protein</fullName>
    </submittedName>
</protein>
<name>A0ABT4VQA6_9HYPH</name>
<reference evidence="1" key="1">
    <citation type="submission" date="2022-11" db="EMBL/GenBank/DDBJ databases">
        <title>Hoeflea poritis sp. nov., isolated from scleractinian coral Porites lutea.</title>
        <authorList>
            <person name="Zhang G."/>
            <person name="Wei Q."/>
            <person name="Cai L."/>
        </authorList>
    </citation>
    <scope>NUCLEOTIDE SEQUENCE</scope>
    <source>
        <strain evidence="1">E7-10</strain>
    </source>
</reference>
<evidence type="ECO:0000313" key="2">
    <source>
        <dbReference type="Proteomes" id="UP001148313"/>
    </source>
</evidence>